<feature type="compositionally biased region" description="Low complexity" evidence="1">
    <location>
        <begin position="178"/>
        <end position="197"/>
    </location>
</feature>
<dbReference type="OrthoDB" id="3357271at2759"/>
<protein>
    <submittedName>
        <fullName evidence="2">Uncharacterized protein</fullName>
    </submittedName>
</protein>
<reference evidence="2 3" key="1">
    <citation type="submission" date="2012-10" db="EMBL/GenBank/DDBJ databases">
        <title>Genome sequencing and analysis of entomopathogenic fungi Beauveria bassiana D1-5.</title>
        <authorList>
            <person name="Li Q."/>
            <person name="Wang L."/>
            <person name="Zhang Z."/>
            <person name="Wang Q."/>
            <person name="Ren J."/>
            <person name="Wang M."/>
            <person name="Xu W."/>
            <person name="Wang J."/>
            <person name="Lu Y."/>
            <person name="Du Q."/>
            <person name="Sun Z."/>
        </authorList>
    </citation>
    <scope>NUCLEOTIDE SEQUENCE [LARGE SCALE GENOMIC DNA]</scope>
    <source>
        <strain evidence="2 3">D1-5</strain>
    </source>
</reference>
<dbReference type="eggNOG" id="ENOG502RRXM">
    <property type="taxonomic scope" value="Eukaryota"/>
</dbReference>
<dbReference type="STRING" id="1245745.A0A0A2VTZ6"/>
<sequence>MFVHAAPQGVEPAASISKSQRKEGKNKLAKWILPIANGRKCEIHMLCWRSSTSVVSGVRQCTGSSKPSENPKPPRTATSTPPTMSKFGDFVKNGWHPEKQGTTFKGQVKGLVGRGESKDDRNKDHVSRPLHTLTDPSSLPPPPQRRGTGLAPGPAPTSSGGSARAARRTAPAHRPCRRAGPGTGTAAAASDGGAAAPVPDQHDGAAD</sequence>
<feature type="compositionally biased region" description="Basic residues" evidence="1">
    <location>
        <begin position="165"/>
        <end position="177"/>
    </location>
</feature>
<dbReference type="Proteomes" id="UP000030106">
    <property type="component" value="Unassembled WGS sequence"/>
</dbReference>
<accession>A0A0A2VTZ6</accession>
<proteinExistence type="predicted"/>
<organism evidence="2 3">
    <name type="scientific">Beauveria bassiana D1-5</name>
    <dbReference type="NCBI Taxonomy" id="1245745"/>
    <lineage>
        <taxon>Eukaryota</taxon>
        <taxon>Fungi</taxon>
        <taxon>Dikarya</taxon>
        <taxon>Ascomycota</taxon>
        <taxon>Pezizomycotina</taxon>
        <taxon>Sordariomycetes</taxon>
        <taxon>Hypocreomycetidae</taxon>
        <taxon>Hypocreales</taxon>
        <taxon>Cordycipitaceae</taxon>
        <taxon>Beauveria</taxon>
    </lineage>
</organism>
<evidence type="ECO:0000313" key="2">
    <source>
        <dbReference type="EMBL" id="KGQ09832.1"/>
    </source>
</evidence>
<evidence type="ECO:0000313" key="3">
    <source>
        <dbReference type="Proteomes" id="UP000030106"/>
    </source>
</evidence>
<feature type="compositionally biased region" description="Polar residues" evidence="1">
    <location>
        <begin position="58"/>
        <end position="68"/>
    </location>
</feature>
<feature type="region of interest" description="Disordered" evidence="1">
    <location>
        <begin position="1"/>
        <end position="23"/>
    </location>
</feature>
<feature type="region of interest" description="Disordered" evidence="1">
    <location>
        <begin position="58"/>
        <end position="207"/>
    </location>
</feature>
<dbReference type="EMBL" id="ANFO01000401">
    <property type="protein sequence ID" value="KGQ09832.1"/>
    <property type="molecule type" value="Genomic_DNA"/>
</dbReference>
<feature type="compositionally biased region" description="Basic and acidic residues" evidence="1">
    <location>
        <begin position="115"/>
        <end position="127"/>
    </location>
</feature>
<dbReference type="HOGENOM" id="CLU_1326167_0_0_1"/>
<name>A0A0A2VTZ6_BEABA</name>
<comment type="caution">
    <text evidence="2">The sequence shown here is derived from an EMBL/GenBank/DDBJ whole genome shotgun (WGS) entry which is preliminary data.</text>
</comment>
<dbReference type="AlphaFoldDB" id="A0A0A2VTZ6"/>
<gene>
    <name evidence="2" type="ORF">BBAD15_g4838</name>
</gene>
<evidence type="ECO:0000256" key="1">
    <source>
        <dbReference type="SAM" id="MobiDB-lite"/>
    </source>
</evidence>